<dbReference type="GO" id="GO:0004803">
    <property type="term" value="F:transposase activity"/>
    <property type="evidence" value="ECO:0007669"/>
    <property type="project" value="InterPro"/>
</dbReference>
<dbReference type="Pfam" id="PF01548">
    <property type="entry name" value="DEDD_Tnp_IS110"/>
    <property type="match status" value="1"/>
</dbReference>
<protein>
    <recommendedName>
        <fullName evidence="1">Transposase IS110-like N-terminal domain-containing protein</fullName>
    </recommendedName>
</protein>
<accession>A0A498QY13</accession>
<feature type="domain" description="Transposase IS110-like N-terminal" evidence="1">
    <location>
        <begin position="15"/>
        <end position="117"/>
    </location>
</feature>
<dbReference type="InterPro" id="IPR002525">
    <property type="entry name" value="Transp_IS110-like_N"/>
</dbReference>
<proteinExistence type="predicted"/>
<dbReference type="AlphaFoldDB" id="A0A498QY13"/>
<dbReference type="GO" id="GO:0006313">
    <property type="term" value="P:DNA transposition"/>
    <property type="evidence" value="ECO:0007669"/>
    <property type="project" value="InterPro"/>
</dbReference>
<name>A0A498QY13_9MYCO</name>
<reference evidence="2 3" key="1">
    <citation type="submission" date="2018-09" db="EMBL/GenBank/DDBJ databases">
        <authorList>
            <person name="Tagini F."/>
        </authorList>
    </citation>
    <scope>NUCLEOTIDE SEQUENCE [LARGE SCALE GENOMIC DNA]</scope>
    <source>
        <strain evidence="2 3">MK142</strain>
    </source>
</reference>
<evidence type="ECO:0000313" key="3">
    <source>
        <dbReference type="Proteomes" id="UP000268285"/>
    </source>
</evidence>
<sequence>MSVHLAPVTLSTIVVAVDVGKTSAVLSATGSARHRVFGPVEFAMTRSGLVGVVYRVGAVIGPCAQVKVGIEAAGHYHRPVLDYRWPPGWEVLEFNPAHVAEQRRVAGRRRVKTDAIDLA</sequence>
<gene>
    <name evidence="2" type="ORF">LAUMK142_05188</name>
</gene>
<dbReference type="EMBL" id="UPHU01000001">
    <property type="protein sequence ID" value="VBA55641.1"/>
    <property type="molecule type" value="Genomic_DNA"/>
</dbReference>
<dbReference type="Proteomes" id="UP000268285">
    <property type="component" value="Unassembled WGS sequence"/>
</dbReference>
<keyword evidence="3" id="KW-1185">Reference proteome</keyword>
<evidence type="ECO:0000259" key="1">
    <source>
        <dbReference type="Pfam" id="PF01548"/>
    </source>
</evidence>
<organism evidence="2 3">
    <name type="scientific">Mycobacterium pseudokansasii</name>
    <dbReference type="NCBI Taxonomy" id="2341080"/>
    <lineage>
        <taxon>Bacteria</taxon>
        <taxon>Bacillati</taxon>
        <taxon>Actinomycetota</taxon>
        <taxon>Actinomycetes</taxon>
        <taxon>Mycobacteriales</taxon>
        <taxon>Mycobacteriaceae</taxon>
        <taxon>Mycobacterium</taxon>
    </lineage>
</organism>
<evidence type="ECO:0000313" key="2">
    <source>
        <dbReference type="EMBL" id="VBA55641.1"/>
    </source>
</evidence>
<dbReference type="GO" id="GO:0003677">
    <property type="term" value="F:DNA binding"/>
    <property type="evidence" value="ECO:0007669"/>
    <property type="project" value="InterPro"/>
</dbReference>